<accession>A0A0A9E0V9</accession>
<proteinExistence type="predicted"/>
<organism evidence="1">
    <name type="scientific">Arundo donax</name>
    <name type="common">Giant reed</name>
    <name type="synonym">Donax arundinaceus</name>
    <dbReference type="NCBI Taxonomy" id="35708"/>
    <lineage>
        <taxon>Eukaryota</taxon>
        <taxon>Viridiplantae</taxon>
        <taxon>Streptophyta</taxon>
        <taxon>Embryophyta</taxon>
        <taxon>Tracheophyta</taxon>
        <taxon>Spermatophyta</taxon>
        <taxon>Magnoliopsida</taxon>
        <taxon>Liliopsida</taxon>
        <taxon>Poales</taxon>
        <taxon>Poaceae</taxon>
        <taxon>PACMAD clade</taxon>
        <taxon>Arundinoideae</taxon>
        <taxon>Arundineae</taxon>
        <taxon>Arundo</taxon>
    </lineage>
</organism>
<reference evidence="1" key="1">
    <citation type="submission" date="2014-09" db="EMBL/GenBank/DDBJ databases">
        <authorList>
            <person name="Magalhaes I.L.F."/>
            <person name="Oliveira U."/>
            <person name="Santos F.R."/>
            <person name="Vidigal T.H.D.A."/>
            <person name="Brescovit A.D."/>
            <person name="Santos A.J."/>
        </authorList>
    </citation>
    <scope>NUCLEOTIDE SEQUENCE</scope>
    <source>
        <tissue evidence="1">Shoot tissue taken approximately 20 cm above the soil surface</tissue>
    </source>
</reference>
<dbReference type="EMBL" id="GBRH01206335">
    <property type="protein sequence ID" value="JAD91560.1"/>
    <property type="molecule type" value="Transcribed_RNA"/>
</dbReference>
<evidence type="ECO:0000313" key="1">
    <source>
        <dbReference type="EMBL" id="JAD91560.1"/>
    </source>
</evidence>
<name>A0A0A9E0V9_ARUDO</name>
<reference evidence="1" key="2">
    <citation type="journal article" date="2015" name="Data Brief">
        <title>Shoot transcriptome of the giant reed, Arundo donax.</title>
        <authorList>
            <person name="Barrero R.A."/>
            <person name="Guerrero F.D."/>
            <person name="Moolhuijzen P."/>
            <person name="Goolsby J.A."/>
            <person name="Tidwell J."/>
            <person name="Bellgard S.E."/>
            <person name="Bellgard M.I."/>
        </authorList>
    </citation>
    <scope>NUCLEOTIDE SEQUENCE</scope>
    <source>
        <tissue evidence="1">Shoot tissue taken approximately 20 cm above the soil surface</tissue>
    </source>
</reference>
<sequence>MDSRPAAIPIS</sequence>
<protein>
    <submittedName>
        <fullName evidence="1">Uncharacterized protein</fullName>
    </submittedName>
</protein>